<protein>
    <submittedName>
        <fullName evidence="4">Diguanylate cyclase</fullName>
    </submittedName>
</protein>
<keyword evidence="1" id="KW-0472">Membrane</keyword>
<dbReference type="InterPro" id="IPR029787">
    <property type="entry name" value="Nucleotide_cyclase"/>
</dbReference>
<feature type="transmembrane region" description="Helical" evidence="1">
    <location>
        <begin position="67"/>
        <end position="84"/>
    </location>
</feature>
<accession>A0ABN6VFD3</accession>
<evidence type="ECO:0000313" key="4">
    <source>
        <dbReference type="EMBL" id="BDV34338.1"/>
    </source>
</evidence>
<keyword evidence="1" id="KW-0812">Transmembrane</keyword>
<feature type="transmembrane region" description="Helical" evidence="1">
    <location>
        <begin position="155"/>
        <end position="174"/>
    </location>
</feature>
<dbReference type="Proteomes" id="UP001317629">
    <property type="component" value="Chromosome"/>
</dbReference>
<dbReference type="InterPro" id="IPR001633">
    <property type="entry name" value="EAL_dom"/>
</dbReference>
<proteinExistence type="predicted"/>
<dbReference type="RefSeq" id="WP_281927481.1">
    <property type="nucleotide sequence ID" value="NZ_AP027142.1"/>
</dbReference>
<feature type="transmembrane region" description="Helical" evidence="1">
    <location>
        <begin position="129"/>
        <end position="149"/>
    </location>
</feature>
<dbReference type="SMART" id="SM00267">
    <property type="entry name" value="GGDEF"/>
    <property type="match status" value="1"/>
</dbReference>
<keyword evidence="1" id="KW-1133">Transmembrane helix</keyword>
<feature type="transmembrane region" description="Helical" evidence="1">
    <location>
        <begin position="90"/>
        <end position="108"/>
    </location>
</feature>
<reference evidence="4 5" key="1">
    <citation type="journal article" date="2023" name="Int. J. Syst. Evol. Microbiol.">
        <title>Methylocystis iwaonis sp. nov., a type II methane-oxidizing bacterium from surface soil of a rice paddy field in Japan, and emended description of the genus Methylocystis (ex Whittenbury et al. 1970) Bowman et al. 1993.</title>
        <authorList>
            <person name="Kaise H."/>
            <person name="Sawadogo J.B."/>
            <person name="Alam M.S."/>
            <person name="Ueno C."/>
            <person name="Dianou D."/>
            <person name="Shinjo R."/>
            <person name="Asakawa S."/>
        </authorList>
    </citation>
    <scope>NUCLEOTIDE SEQUENCE [LARGE SCALE GENOMIC DNA]</scope>
    <source>
        <strain evidence="4 5">SS37A-Re</strain>
    </source>
</reference>
<feature type="domain" description="EAL" evidence="2">
    <location>
        <begin position="414"/>
        <end position="664"/>
    </location>
</feature>
<evidence type="ECO:0000256" key="1">
    <source>
        <dbReference type="SAM" id="Phobius"/>
    </source>
</evidence>
<dbReference type="EMBL" id="AP027142">
    <property type="protein sequence ID" value="BDV34338.1"/>
    <property type="molecule type" value="Genomic_DNA"/>
</dbReference>
<dbReference type="SUPFAM" id="SSF141868">
    <property type="entry name" value="EAL domain-like"/>
    <property type="match status" value="1"/>
</dbReference>
<dbReference type="InterPro" id="IPR052155">
    <property type="entry name" value="Biofilm_reg_signaling"/>
</dbReference>
<evidence type="ECO:0000259" key="3">
    <source>
        <dbReference type="PROSITE" id="PS50887"/>
    </source>
</evidence>
<feature type="domain" description="GGDEF" evidence="3">
    <location>
        <begin position="273"/>
        <end position="406"/>
    </location>
</feature>
<gene>
    <name evidence="4" type="ORF">SS37A_18670</name>
</gene>
<dbReference type="PANTHER" id="PTHR44757">
    <property type="entry name" value="DIGUANYLATE CYCLASE DGCP"/>
    <property type="match status" value="1"/>
</dbReference>
<dbReference type="Gene3D" id="3.20.20.450">
    <property type="entry name" value="EAL domain"/>
    <property type="match status" value="1"/>
</dbReference>
<dbReference type="InterPro" id="IPR000160">
    <property type="entry name" value="GGDEF_dom"/>
</dbReference>
<dbReference type="InterPro" id="IPR043128">
    <property type="entry name" value="Rev_trsase/Diguanyl_cyclase"/>
</dbReference>
<organism evidence="4 5">
    <name type="scientific">Methylocystis iwaonis</name>
    <dbReference type="NCBI Taxonomy" id="2885079"/>
    <lineage>
        <taxon>Bacteria</taxon>
        <taxon>Pseudomonadati</taxon>
        <taxon>Pseudomonadota</taxon>
        <taxon>Alphaproteobacteria</taxon>
        <taxon>Hyphomicrobiales</taxon>
        <taxon>Methylocystaceae</taxon>
        <taxon>Methylocystis</taxon>
    </lineage>
</organism>
<dbReference type="Gene3D" id="3.30.70.270">
    <property type="match status" value="1"/>
</dbReference>
<dbReference type="PROSITE" id="PS50887">
    <property type="entry name" value="GGDEF"/>
    <property type="match status" value="1"/>
</dbReference>
<dbReference type="NCBIfam" id="TIGR00254">
    <property type="entry name" value="GGDEF"/>
    <property type="match status" value="1"/>
</dbReference>
<dbReference type="Pfam" id="PF00563">
    <property type="entry name" value="EAL"/>
    <property type="match status" value="1"/>
</dbReference>
<feature type="transmembrane region" description="Helical" evidence="1">
    <location>
        <begin position="203"/>
        <end position="223"/>
    </location>
</feature>
<dbReference type="PROSITE" id="PS50883">
    <property type="entry name" value="EAL"/>
    <property type="match status" value="1"/>
</dbReference>
<dbReference type="SUPFAM" id="SSF55073">
    <property type="entry name" value="Nucleotide cyclase"/>
    <property type="match status" value="1"/>
</dbReference>
<dbReference type="Pfam" id="PF00990">
    <property type="entry name" value="GGDEF"/>
    <property type="match status" value="1"/>
</dbReference>
<sequence length="685" mass="74912">MMFLSAFSGALSRLRAYFFDSDKSCLARLRHFLEGDPLAFEACPLSPSVRGRFRAEQLTDLERGTPVILLVSCFSALTFLLLMWETPVAGQVEVWTALVFCLAGIVYARRVSAPQRHRSAVSANGVWRATANAFLHGALWGVFPAFFFADSPLPQQLVIVGFVLSTLFGGGFALCMIPGALLAHVAPIWAGFAVALLSKHDPVFDVVGFATTLYSLVMINGAFKRAEAAAQRCAAEAAAQEGALRDELTLLPNRVAFREELARSFARLARKDERFALMCLDLDGFKNVNDSMGHEAGDLVLVEAARRLKASTRENDLVARLGGDEFALIAVDIRNVEDAVTIARRILASFRAPFEVEGRSLQISTSIGVAIAPSDGVDPESIMRNADSAMYATKQAGRCGYTLFRDRFGFIAERNTLGAELDRAFAEHELFMVYQPFVDSQSCETTGFEALLRWRHPVRGVLSAAEIVPLFEREGQIERVGSWALREATAAAQEWPSHLRLAVNVSALQLRKHDFEEIVREALNASGLEPGRLELELTETAMILDGEKAYDMLANLRQLGVKTALDDLGTGYSSLANLVGLPLDRLKIDRSFVANLETNPMCASVVKLTIELARSLSLSVTAEGVETARQLKMLSEFGCREVQGYLFSAPRPVRQIGDLFGGFPIVEEARAPTSQHEPGRLAAAG</sequence>
<dbReference type="SMART" id="SM00052">
    <property type="entry name" value="EAL"/>
    <property type="match status" value="1"/>
</dbReference>
<evidence type="ECO:0000259" key="2">
    <source>
        <dbReference type="PROSITE" id="PS50883"/>
    </source>
</evidence>
<evidence type="ECO:0000313" key="5">
    <source>
        <dbReference type="Proteomes" id="UP001317629"/>
    </source>
</evidence>
<name>A0ABN6VFD3_9HYPH</name>
<dbReference type="PANTHER" id="PTHR44757:SF2">
    <property type="entry name" value="BIOFILM ARCHITECTURE MAINTENANCE PROTEIN MBAA"/>
    <property type="match status" value="1"/>
</dbReference>
<dbReference type="CDD" id="cd01949">
    <property type="entry name" value="GGDEF"/>
    <property type="match status" value="1"/>
</dbReference>
<dbReference type="CDD" id="cd01948">
    <property type="entry name" value="EAL"/>
    <property type="match status" value="1"/>
</dbReference>
<keyword evidence="5" id="KW-1185">Reference proteome</keyword>
<dbReference type="InterPro" id="IPR035919">
    <property type="entry name" value="EAL_sf"/>
</dbReference>